<dbReference type="GO" id="GO:0046872">
    <property type="term" value="F:metal ion binding"/>
    <property type="evidence" value="ECO:0007669"/>
    <property type="project" value="UniProtKB-KW"/>
</dbReference>
<name>A0A480AD48_9CYAN</name>
<comment type="similarity">
    <text evidence="7">Belongs to the PINc/VapC protein family.</text>
</comment>
<dbReference type="GO" id="GO:0004518">
    <property type="term" value="F:nuclease activity"/>
    <property type="evidence" value="ECO:0007669"/>
    <property type="project" value="UniProtKB-KW"/>
</dbReference>
<evidence type="ECO:0000259" key="8">
    <source>
        <dbReference type="Pfam" id="PF01850"/>
    </source>
</evidence>
<dbReference type="Pfam" id="PF01850">
    <property type="entry name" value="PIN"/>
    <property type="match status" value="1"/>
</dbReference>
<evidence type="ECO:0000256" key="6">
    <source>
        <dbReference type="ARBA" id="ARBA00022842"/>
    </source>
</evidence>
<keyword evidence="2" id="KW-1277">Toxin-antitoxin system</keyword>
<dbReference type="AlphaFoldDB" id="A0A480AD48"/>
<dbReference type="OrthoDB" id="9799448at2"/>
<keyword evidence="5" id="KW-0378">Hydrolase</keyword>
<sequence>MAIKSILIDTNAYTAFKRHQNEAVEIIENVDIIAINTIIIGELLGGFALGNKQETNRYELEKFLESSRIKIFPIDEKTSEYYAIIYHQLRKKGKPIPTNDIWIAATAIQHDLILFTYDSDFQHIENLKLGSCLADFI</sequence>
<dbReference type="SUPFAM" id="SSF88723">
    <property type="entry name" value="PIN domain-like"/>
    <property type="match status" value="1"/>
</dbReference>
<dbReference type="GO" id="GO:0016787">
    <property type="term" value="F:hydrolase activity"/>
    <property type="evidence" value="ECO:0007669"/>
    <property type="project" value="UniProtKB-KW"/>
</dbReference>
<evidence type="ECO:0000256" key="1">
    <source>
        <dbReference type="ARBA" id="ARBA00001946"/>
    </source>
</evidence>
<comment type="caution">
    <text evidence="9">The sequence shown here is derived from an EMBL/GenBank/DDBJ whole genome shotgun (WGS) entry which is preliminary data.</text>
</comment>
<reference evidence="10" key="1">
    <citation type="submission" date="2019-02" db="EMBL/GenBank/DDBJ databases">
        <title>Draft genome sequence of Dolichospermum planctonicum NIES-80.</title>
        <authorList>
            <person name="Yamaguchi H."/>
            <person name="Suzuki S."/>
            <person name="Kawachi M."/>
        </authorList>
    </citation>
    <scope>NUCLEOTIDE SEQUENCE [LARGE SCALE GENOMIC DNA]</scope>
    <source>
        <strain evidence="10">NIES-80</strain>
    </source>
</reference>
<evidence type="ECO:0000256" key="7">
    <source>
        <dbReference type="ARBA" id="ARBA00038093"/>
    </source>
</evidence>
<dbReference type="PANTHER" id="PTHR33653:SF1">
    <property type="entry name" value="RIBONUCLEASE VAPC2"/>
    <property type="match status" value="1"/>
</dbReference>
<proteinExistence type="inferred from homology"/>
<feature type="domain" description="PIN" evidence="8">
    <location>
        <begin position="6"/>
        <end position="125"/>
    </location>
</feature>
<evidence type="ECO:0000256" key="3">
    <source>
        <dbReference type="ARBA" id="ARBA00022722"/>
    </source>
</evidence>
<evidence type="ECO:0000256" key="4">
    <source>
        <dbReference type="ARBA" id="ARBA00022723"/>
    </source>
</evidence>
<accession>A0A480AD48</accession>
<dbReference type="Gene3D" id="3.40.50.1010">
    <property type="entry name" value="5'-nuclease"/>
    <property type="match status" value="1"/>
</dbReference>
<dbReference type="InterPro" id="IPR050556">
    <property type="entry name" value="Type_II_TA_system_RNase"/>
</dbReference>
<organism evidence="9 10">
    <name type="scientific">Dolichospermum planctonicum</name>
    <dbReference type="NCBI Taxonomy" id="136072"/>
    <lineage>
        <taxon>Bacteria</taxon>
        <taxon>Bacillati</taxon>
        <taxon>Cyanobacteriota</taxon>
        <taxon>Cyanophyceae</taxon>
        <taxon>Nostocales</taxon>
        <taxon>Aphanizomenonaceae</taxon>
        <taxon>Dolichospermum</taxon>
    </lineage>
</organism>
<evidence type="ECO:0000313" key="10">
    <source>
        <dbReference type="Proteomes" id="UP000299367"/>
    </source>
</evidence>
<protein>
    <submittedName>
        <fullName evidence="9">Virulence associated protein C</fullName>
    </submittedName>
</protein>
<dbReference type="CDD" id="cd18753">
    <property type="entry name" value="PIN_VapC4-5_FitB-like"/>
    <property type="match status" value="1"/>
</dbReference>
<keyword evidence="3" id="KW-0540">Nuclease</keyword>
<keyword evidence="6" id="KW-0460">Magnesium</keyword>
<gene>
    <name evidence="9" type="primary">vapC</name>
    <name evidence="9" type="ORF">NIES80_24360</name>
</gene>
<dbReference type="PANTHER" id="PTHR33653">
    <property type="entry name" value="RIBONUCLEASE VAPC2"/>
    <property type="match status" value="1"/>
</dbReference>
<dbReference type="InterPro" id="IPR029060">
    <property type="entry name" value="PIN-like_dom_sf"/>
</dbReference>
<dbReference type="EMBL" id="BJCF01000026">
    <property type="protein sequence ID" value="GCL42729.1"/>
    <property type="molecule type" value="Genomic_DNA"/>
</dbReference>
<dbReference type="Proteomes" id="UP000299367">
    <property type="component" value="Unassembled WGS sequence"/>
</dbReference>
<keyword evidence="4" id="KW-0479">Metal-binding</keyword>
<evidence type="ECO:0000256" key="5">
    <source>
        <dbReference type="ARBA" id="ARBA00022801"/>
    </source>
</evidence>
<dbReference type="RefSeq" id="WP_137908297.1">
    <property type="nucleotide sequence ID" value="NZ_BJCF01000026.1"/>
</dbReference>
<evidence type="ECO:0000313" key="9">
    <source>
        <dbReference type="EMBL" id="GCL42729.1"/>
    </source>
</evidence>
<evidence type="ECO:0000256" key="2">
    <source>
        <dbReference type="ARBA" id="ARBA00022649"/>
    </source>
</evidence>
<comment type="cofactor">
    <cofactor evidence="1">
        <name>Mg(2+)</name>
        <dbReference type="ChEBI" id="CHEBI:18420"/>
    </cofactor>
</comment>
<dbReference type="InterPro" id="IPR002716">
    <property type="entry name" value="PIN_dom"/>
</dbReference>